<dbReference type="NCBIfam" id="TIGR04409">
    <property type="entry name" value="LptC_YrbK"/>
    <property type="match status" value="1"/>
</dbReference>
<dbReference type="GO" id="GO:0005886">
    <property type="term" value="C:plasma membrane"/>
    <property type="evidence" value="ECO:0007669"/>
    <property type="project" value="InterPro"/>
</dbReference>
<proteinExistence type="predicted"/>
<comment type="caution">
    <text evidence="2">The sequence shown here is derived from an EMBL/GenBank/DDBJ whole genome shotgun (WGS) entry which is preliminary data.</text>
</comment>
<dbReference type="RefSeq" id="WP_129877958.1">
    <property type="nucleotide sequence ID" value="NZ_SEWG01000008.1"/>
</dbReference>
<feature type="chain" id="PRO_5020396337" evidence="1">
    <location>
        <begin position="24"/>
        <end position="191"/>
    </location>
</feature>
<dbReference type="InterPro" id="IPR026265">
    <property type="entry name" value="LptC"/>
</dbReference>
<reference evidence="2 3" key="1">
    <citation type="submission" date="2019-02" db="EMBL/GenBank/DDBJ databases">
        <title>Bacterial novel species Mucilaginibacter sp. 17JY9-4 isolated from soil.</title>
        <authorList>
            <person name="Jung H.-Y."/>
        </authorList>
    </citation>
    <scope>NUCLEOTIDE SEQUENCE [LARGE SCALE GENOMIC DNA]</scope>
    <source>
        <strain evidence="2 3">17JY9-4</strain>
    </source>
</reference>
<dbReference type="AlphaFoldDB" id="A0A4Q5LHS1"/>
<dbReference type="GO" id="GO:0015221">
    <property type="term" value="F:lipopolysaccharide transmembrane transporter activity"/>
    <property type="evidence" value="ECO:0007669"/>
    <property type="project" value="InterPro"/>
</dbReference>
<evidence type="ECO:0000313" key="2">
    <source>
        <dbReference type="EMBL" id="RYU86928.1"/>
    </source>
</evidence>
<dbReference type="OrthoDB" id="9812080at2"/>
<evidence type="ECO:0000256" key="1">
    <source>
        <dbReference type="SAM" id="SignalP"/>
    </source>
</evidence>
<dbReference type="EMBL" id="SEWG01000008">
    <property type="protein sequence ID" value="RYU86928.1"/>
    <property type="molecule type" value="Genomic_DNA"/>
</dbReference>
<feature type="signal peptide" evidence="1">
    <location>
        <begin position="1"/>
        <end position="23"/>
    </location>
</feature>
<dbReference type="Pfam" id="PF06835">
    <property type="entry name" value="LptC"/>
    <property type="match status" value="1"/>
</dbReference>
<keyword evidence="3" id="KW-1185">Reference proteome</keyword>
<sequence length="191" mass="21458">MQNRLKKLCIYLPVVFTGLFLSACENDINKVKAIAAADATKPIQITTGANIILSDSALVKAQLTAPLLIQYDTKENPYQLMPKGVKVVFYNPQIKEDANIIADTGYYYSQKDLIIFKKNVVATRNDGTVYRSEELLWDKNKKQAYSNKKVVMTKPNGDEMRGTSFVTDDKLQNPKFQNSTAIIHVDGSMQQ</sequence>
<dbReference type="Gene3D" id="2.60.450.10">
    <property type="entry name" value="Lipopolysaccharide (LPS) transport protein A like domain"/>
    <property type="match status" value="1"/>
</dbReference>
<evidence type="ECO:0000313" key="3">
    <source>
        <dbReference type="Proteomes" id="UP000293331"/>
    </source>
</evidence>
<keyword evidence="1" id="KW-0732">Signal</keyword>
<gene>
    <name evidence="2" type="primary">lptC</name>
    <name evidence="2" type="ORF">EWM62_17410</name>
</gene>
<name>A0A4Q5LHS1_9SPHI</name>
<organism evidence="2 3">
    <name type="scientific">Mucilaginibacter terrigena</name>
    <dbReference type="NCBI Taxonomy" id="2492395"/>
    <lineage>
        <taxon>Bacteria</taxon>
        <taxon>Pseudomonadati</taxon>
        <taxon>Bacteroidota</taxon>
        <taxon>Sphingobacteriia</taxon>
        <taxon>Sphingobacteriales</taxon>
        <taxon>Sphingobacteriaceae</taxon>
        <taxon>Mucilaginibacter</taxon>
    </lineage>
</organism>
<protein>
    <submittedName>
        <fullName evidence="2">LPS export ABC transporter periplasmic protein LptC</fullName>
    </submittedName>
</protein>
<accession>A0A4Q5LHS1</accession>
<dbReference type="PROSITE" id="PS51257">
    <property type="entry name" value="PROKAR_LIPOPROTEIN"/>
    <property type="match status" value="1"/>
</dbReference>
<dbReference type="InterPro" id="IPR010664">
    <property type="entry name" value="LipoPS_assembly_LptC-rel"/>
</dbReference>
<dbReference type="Proteomes" id="UP000293331">
    <property type="component" value="Unassembled WGS sequence"/>
</dbReference>